<comment type="caution">
    <text evidence="2">The sequence shown here is derived from an EMBL/GenBank/DDBJ whole genome shotgun (WGS) entry which is preliminary data.</text>
</comment>
<keyword evidence="3" id="KW-1185">Reference proteome</keyword>
<sequence>MFWKNELSSVCSGYVTGSAMPEQKGAETDVPLGEGGNSEDDAAPENTKSLKTKVVPETVAGKSTGSLIPEETLNVGVPEIAPEEANIRSQPEAGLWVKGLPTGQSGETENGGGASNSKGQGAKPAKPDCGPSGVPNGQWMKIPRPGYNAGAGASAGTKTKGYGAGAGVPNRFGAKTNGYGTGAAGYSNGRGAKAPEPSKESKQIFNFQLSNIL</sequence>
<evidence type="ECO:0000313" key="2">
    <source>
        <dbReference type="EMBL" id="CAK6970984.1"/>
    </source>
</evidence>
<feature type="region of interest" description="Disordered" evidence="1">
    <location>
        <begin position="15"/>
        <end position="67"/>
    </location>
</feature>
<gene>
    <name evidence="2" type="ORF">FSCOSCO3_A017228</name>
</gene>
<name>A0AAV1PK41_SCOSC</name>
<evidence type="ECO:0000313" key="3">
    <source>
        <dbReference type="Proteomes" id="UP001314229"/>
    </source>
</evidence>
<accession>A0AAV1PK41</accession>
<dbReference type="Proteomes" id="UP001314229">
    <property type="component" value="Unassembled WGS sequence"/>
</dbReference>
<reference evidence="2 3" key="1">
    <citation type="submission" date="2024-01" db="EMBL/GenBank/DDBJ databases">
        <authorList>
            <person name="Alioto T."/>
            <person name="Alioto T."/>
            <person name="Gomez Garrido J."/>
        </authorList>
    </citation>
    <scope>NUCLEOTIDE SEQUENCE [LARGE SCALE GENOMIC DNA]</scope>
</reference>
<feature type="region of interest" description="Disordered" evidence="1">
    <location>
        <begin position="87"/>
        <end position="202"/>
    </location>
</feature>
<protein>
    <submittedName>
        <fullName evidence="2">Spidroin-2-like</fullName>
    </submittedName>
</protein>
<organism evidence="2 3">
    <name type="scientific">Scomber scombrus</name>
    <name type="common">Atlantic mackerel</name>
    <name type="synonym">Scomber vernalis</name>
    <dbReference type="NCBI Taxonomy" id="13677"/>
    <lineage>
        <taxon>Eukaryota</taxon>
        <taxon>Metazoa</taxon>
        <taxon>Chordata</taxon>
        <taxon>Craniata</taxon>
        <taxon>Vertebrata</taxon>
        <taxon>Euteleostomi</taxon>
        <taxon>Actinopterygii</taxon>
        <taxon>Neopterygii</taxon>
        <taxon>Teleostei</taxon>
        <taxon>Neoteleostei</taxon>
        <taxon>Acanthomorphata</taxon>
        <taxon>Pelagiaria</taxon>
        <taxon>Scombriformes</taxon>
        <taxon>Scombridae</taxon>
        <taxon>Scomber</taxon>
    </lineage>
</organism>
<proteinExistence type="predicted"/>
<dbReference type="AlphaFoldDB" id="A0AAV1PK41"/>
<feature type="compositionally biased region" description="Low complexity" evidence="1">
    <location>
        <begin position="150"/>
        <end position="161"/>
    </location>
</feature>
<dbReference type="EMBL" id="CAWUFR010000169">
    <property type="protein sequence ID" value="CAK6970984.1"/>
    <property type="molecule type" value="Genomic_DNA"/>
</dbReference>
<evidence type="ECO:0000256" key="1">
    <source>
        <dbReference type="SAM" id="MobiDB-lite"/>
    </source>
</evidence>